<dbReference type="RefSeq" id="WP_338603263.1">
    <property type="nucleotide sequence ID" value="NZ_AP028679.1"/>
</dbReference>
<dbReference type="InterPro" id="IPR027372">
    <property type="entry name" value="Phytase-like_dom"/>
</dbReference>
<evidence type="ECO:0000259" key="1">
    <source>
        <dbReference type="Pfam" id="PF13449"/>
    </source>
</evidence>
<keyword evidence="3" id="KW-1185">Reference proteome</keyword>
<accession>A0AAU9ESV2</accession>
<proteinExistence type="predicted"/>
<evidence type="ECO:0000313" key="2">
    <source>
        <dbReference type="EMBL" id="BEQ16841.1"/>
    </source>
</evidence>
<dbReference type="PIRSF" id="PIRSF031900">
    <property type="entry name" value="UCP031900"/>
    <property type="match status" value="1"/>
</dbReference>
<evidence type="ECO:0000313" key="3">
    <source>
        <dbReference type="Proteomes" id="UP001366166"/>
    </source>
</evidence>
<gene>
    <name evidence="2" type="ORF">FAK_39070</name>
</gene>
<reference evidence="3" key="1">
    <citation type="journal article" date="2023" name="Arch. Microbiol.">
        <title>Desulfoferula mesophilus gen. nov. sp. nov., a mesophilic sulfate-reducing bacterium isolated from a brackish lake sediment.</title>
        <authorList>
            <person name="Watanabe T."/>
            <person name="Yabe T."/>
            <person name="Tsuji J.M."/>
            <person name="Fukui M."/>
        </authorList>
    </citation>
    <scope>NUCLEOTIDE SEQUENCE [LARGE SCALE GENOMIC DNA]</scope>
    <source>
        <strain evidence="3">12FAK</strain>
    </source>
</reference>
<organism evidence="2 3">
    <name type="scientific">Desulfoferula mesophila</name>
    <dbReference type="NCBI Taxonomy" id="3058419"/>
    <lineage>
        <taxon>Bacteria</taxon>
        <taxon>Pseudomonadati</taxon>
        <taxon>Thermodesulfobacteriota</taxon>
        <taxon>Desulfarculia</taxon>
        <taxon>Desulfarculales</taxon>
        <taxon>Desulfarculaceae</taxon>
        <taxon>Desulfoferula</taxon>
    </lineage>
</organism>
<dbReference type="Proteomes" id="UP001366166">
    <property type="component" value="Chromosome"/>
</dbReference>
<dbReference type="KEGG" id="dmp:FAK_39070"/>
<dbReference type="AlphaFoldDB" id="A0AAU9ESV2"/>
<dbReference type="EMBL" id="AP028679">
    <property type="protein sequence ID" value="BEQ16841.1"/>
    <property type="molecule type" value="Genomic_DNA"/>
</dbReference>
<dbReference type="InterPro" id="IPR014567">
    <property type="entry name" value="UCP031900"/>
</dbReference>
<name>A0AAU9ESV2_9BACT</name>
<feature type="domain" description="Phytase-like" evidence="1">
    <location>
        <begin position="63"/>
        <end position="308"/>
    </location>
</feature>
<protein>
    <recommendedName>
        <fullName evidence="1">Phytase-like domain-containing protein</fullName>
    </recommendedName>
</protein>
<dbReference type="Pfam" id="PF13449">
    <property type="entry name" value="Phytase-like"/>
    <property type="match status" value="1"/>
</dbReference>
<sequence length="327" mass="34505">MALGLAALVAACAPPGPAPAPGEGRPIAVSAAYLSLDPEHPRRSDFGRLTYLGGLSLTSSEAAFGGLSGLWVSPDLGRLWAVSDQGWWLRADLRSNSAGAPLGLEAARLGPLLDPRGQVLQGKRNRDAEGLAARGGGFLVSFERNHRLWFYPPPLGLAGRPEPLSLPPWLTASPKNSGVEAVSVLADGRILLLAEDSGRQGRTTGALGDGQGWQKISYRLHADFKPTALAPLPGGGCLVLERAYNPVLGARARLGWLPPEGLRSGAELVPVLLADLAPPLATDNFEGLAVVPEPAGGLRVYLLSDDNYFPLQRTLLLAFRLPPGPWR</sequence>